<organism evidence="1">
    <name type="scientific">Vibrio alginolyticus</name>
    <dbReference type="NCBI Taxonomy" id="663"/>
    <lineage>
        <taxon>Bacteria</taxon>
        <taxon>Pseudomonadati</taxon>
        <taxon>Pseudomonadota</taxon>
        <taxon>Gammaproteobacteria</taxon>
        <taxon>Vibrionales</taxon>
        <taxon>Vibrionaceae</taxon>
        <taxon>Vibrio</taxon>
    </lineage>
</organism>
<evidence type="ECO:0000313" key="1">
    <source>
        <dbReference type="EMBL" id="ARP17082.1"/>
    </source>
</evidence>
<proteinExistence type="predicted"/>
<reference evidence="1" key="1">
    <citation type="submission" date="2016-10" db="EMBL/GenBank/DDBJ databases">
        <title>The High Quality Genome of Vibrio alginolyticus K01M1.</title>
        <authorList>
            <person name="Wendling C."/>
            <person name="Chibani C.M."/>
            <person name="Hertel R."/>
            <person name="Sproer C."/>
            <person name="Bunk B."/>
            <person name="Overmann J."/>
            <person name="Roth O."/>
            <person name="Liesegang H."/>
        </authorList>
    </citation>
    <scope>NUCLEOTIDE SEQUENCE</scope>
    <source>
        <strain evidence="1">K05K4</strain>
    </source>
</reference>
<accession>A0A1W6T8B3</accession>
<name>A0A1W6T8B3_VIBAL</name>
<sequence>MSTIRNIKQSISMKRHFASTFRSFKKRSDKSTDSPKDFYRTYEKCTVLGNGPSLKSDINNISTDTDVIAVNHFSESEHFTTLKPNKYILIDSYFWDEATHSSLVEKRDKLFKDLNELVSWKMQLIIPDFADIAFIQGNIKNSNIAVKVLRAIPSNVTNIKYGPIALSSGIVAPPAVNVLIFAVYVAILCEYDSVEIFGADMSFHNDVHVDQENNQLYMVYKHFYGKEEKLPLLENPQKIKPFNMTDLMRLTFLTFYAHQLLNKWAELKGVKVINRSNFSMIDAYPRR</sequence>
<dbReference type="EMBL" id="CP017902">
    <property type="protein sequence ID" value="ARP17082.1"/>
    <property type="molecule type" value="Genomic_DNA"/>
</dbReference>
<dbReference type="AlphaFoldDB" id="A0A1W6T8B3"/>
<evidence type="ECO:0008006" key="2">
    <source>
        <dbReference type="Google" id="ProtNLM"/>
    </source>
</evidence>
<dbReference type="RefSeq" id="WP_086046452.1">
    <property type="nucleotide sequence ID" value="NZ_CP017889.1"/>
</dbReference>
<gene>
    <name evidence="1" type="ORF">K05K4_01860</name>
</gene>
<protein>
    <recommendedName>
        <fullName evidence="2">WvcO</fullName>
    </recommendedName>
</protein>
<dbReference type="Gene3D" id="3.90.1480.10">
    <property type="entry name" value="Alpha-2,3-sialyltransferase"/>
    <property type="match status" value="1"/>
</dbReference>